<evidence type="ECO:0000313" key="1">
    <source>
        <dbReference type="EMBL" id="SDP25303.1"/>
    </source>
</evidence>
<dbReference type="NCBIfam" id="TIGR02530">
    <property type="entry name" value="flg_new"/>
    <property type="match status" value="1"/>
</dbReference>
<evidence type="ECO:0000313" key="2">
    <source>
        <dbReference type="Proteomes" id="UP000199159"/>
    </source>
</evidence>
<dbReference type="STRING" id="930152.SAMN05216565_10275"/>
<keyword evidence="1" id="KW-0969">Cilium</keyword>
<keyword evidence="2" id="KW-1185">Reference proteome</keyword>
<dbReference type="Pfam" id="PF12611">
    <property type="entry name" value="Flagellar_put"/>
    <property type="match status" value="1"/>
</dbReference>
<dbReference type="EMBL" id="FNJU01000002">
    <property type="protein sequence ID" value="SDP25303.1"/>
    <property type="molecule type" value="Genomic_DNA"/>
</dbReference>
<name>A0A1H0R6Z2_9BACI</name>
<protein>
    <submittedName>
        <fullName evidence="1">Flagellar operon protein</fullName>
    </submittedName>
</protein>
<sequence>MNNRINVYKTHPLSMVQKNSKSNVKENITSAERFQDILKNASVPSLKVSKHAQKRLDERNISLKSSEWNRISELMNDARAKGINDSLVLTNGAALIINAKNNTVITAMDRSEAKAQIFTNINGTIILD</sequence>
<dbReference type="AlphaFoldDB" id="A0A1H0R6Z2"/>
<gene>
    <name evidence="1" type="ORF">SAMN05216565_10275</name>
</gene>
<proteinExistence type="predicted"/>
<dbReference type="RefSeq" id="WP_090850273.1">
    <property type="nucleotide sequence ID" value="NZ_FNJU01000002.1"/>
</dbReference>
<reference evidence="2" key="1">
    <citation type="submission" date="2016-10" db="EMBL/GenBank/DDBJ databases">
        <authorList>
            <person name="Varghese N."/>
            <person name="Submissions S."/>
        </authorList>
    </citation>
    <scope>NUCLEOTIDE SEQUENCE [LARGE SCALE GENOMIC DNA]</scope>
    <source>
        <strain evidence="2">IBRC-M10078</strain>
    </source>
</reference>
<accession>A0A1H0R6Z2</accession>
<dbReference type="InterPro" id="IPR013367">
    <property type="entry name" value="Flagellar_put"/>
</dbReference>
<dbReference type="OrthoDB" id="165650at2"/>
<dbReference type="Proteomes" id="UP000199159">
    <property type="component" value="Unassembled WGS sequence"/>
</dbReference>
<organism evidence="1 2">
    <name type="scientific">Litchfieldia salsa</name>
    <dbReference type="NCBI Taxonomy" id="930152"/>
    <lineage>
        <taxon>Bacteria</taxon>
        <taxon>Bacillati</taxon>
        <taxon>Bacillota</taxon>
        <taxon>Bacilli</taxon>
        <taxon>Bacillales</taxon>
        <taxon>Bacillaceae</taxon>
        <taxon>Litchfieldia</taxon>
    </lineage>
</organism>
<keyword evidence="1" id="KW-0966">Cell projection</keyword>
<keyword evidence="1" id="KW-0282">Flagellum</keyword>